<dbReference type="eggNOG" id="KOG1956">
    <property type="taxonomic scope" value="Eukaryota"/>
</dbReference>
<comment type="function">
    <text evidence="6">Introduces a single-strand break via transesterification at a target site in duplex DNA. Releases the supercoiling and torsional tension of DNA introduced during the DNA replication and transcription by transiently cleaving and rejoining one strand of the DNA duplex. The scissile phosphodiester is attacked by the catalytic tyrosine of the enzyme, resulting in the formation of a DNA-(5'-phosphotyrosyl)-enzyme intermediate and the expulsion of a 3'-OH DNA strand.</text>
</comment>
<dbReference type="CDD" id="cd00186">
    <property type="entry name" value="TOP1Ac"/>
    <property type="match status" value="1"/>
</dbReference>
<dbReference type="PRINTS" id="PR00417">
    <property type="entry name" value="PRTPISMRASEI"/>
</dbReference>
<evidence type="ECO:0000313" key="9">
    <source>
        <dbReference type="EMBL" id="EME89662.1"/>
    </source>
</evidence>
<protein>
    <recommendedName>
        <fullName evidence="6">DNA topoisomerase</fullName>
        <ecNumber evidence="6">5.6.2.1</ecNumber>
    </recommendedName>
</protein>
<feature type="domain" description="Topo IA-type catalytic" evidence="8">
    <location>
        <begin position="272"/>
        <end position="752"/>
    </location>
</feature>
<dbReference type="Gene3D" id="2.70.20.10">
    <property type="entry name" value="Topoisomerase I, domain 3"/>
    <property type="match status" value="1"/>
</dbReference>
<keyword evidence="4 6" id="KW-0238">DNA-binding</keyword>
<dbReference type="Pfam" id="PF07883">
    <property type="entry name" value="Cupin_2"/>
    <property type="match status" value="1"/>
</dbReference>
<evidence type="ECO:0000256" key="4">
    <source>
        <dbReference type="ARBA" id="ARBA00023125"/>
    </source>
</evidence>
<dbReference type="EC" id="5.6.2.1" evidence="6"/>
<dbReference type="SMART" id="SM00437">
    <property type="entry name" value="TOP1Ac"/>
    <property type="match status" value="1"/>
</dbReference>
<dbReference type="InterPro" id="IPR013497">
    <property type="entry name" value="Topo_IA_cen"/>
</dbReference>
<dbReference type="GO" id="GO:0006265">
    <property type="term" value="P:DNA topological change"/>
    <property type="evidence" value="ECO:0007669"/>
    <property type="project" value="InterPro"/>
</dbReference>
<dbReference type="Gene3D" id="2.60.120.10">
    <property type="entry name" value="Jelly Rolls"/>
    <property type="match status" value="1"/>
</dbReference>
<dbReference type="KEGG" id="pfj:MYCFIDRAFT_193524"/>
<dbReference type="CDD" id="cd02208">
    <property type="entry name" value="cupin_RmlC-like"/>
    <property type="match status" value="1"/>
</dbReference>
<dbReference type="InterPro" id="IPR023406">
    <property type="entry name" value="Topo_IA_AS"/>
</dbReference>
<dbReference type="SMART" id="SM00436">
    <property type="entry name" value="TOP1Bc"/>
    <property type="match status" value="1"/>
</dbReference>
<reference evidence="9 10" key="1">
    <citation type="journal article" date="2012" name="PLoS Pathog.">
        <title>Diverse lifestyles and strategies of plant pathogenesis encoded in the genomes of eighteen Dothideomycetes fungi.</title>
        <authorList>
            <person name="Ohm R.A."/>
            <person name="Feau N."/>
            <person name="Henrissat B."/>
            <person name="Schoch C.L."/>
            <person name="Horwitz B.A."/>
            <person name="Barry K.W."/>
            <person name="Condon B.J."/>
            <person name="Copeland A.C."/>
            <person name="Dhillon B."/>
            <person name="Glaser F."/>
            <person name="Hesse C.N."/>
            <person name="Kosti I."/>
            <person name="LaButti K."/>
            <person name="Lindquist E.A."/>
            <person name="Lucas S."/>
            <person name="Salamov A.A."/>
            <person name="Bradshaw R.E."/>
            <person name="Ciuffetti L."/>
            <person name="Hamelin R.C."/>
            <person name="Kema G.H.J."/>
            <person name="Lawrence C."/>
            <person name="Scott J.A."/>
            <person name="Spatafora J.W."/>
            <person name="Turgeon B.G."/>
            <person name="de Wit P.J.G.M."/>
            <person name="Zhong S."/>
            <person name="Goodwin S.B."/>
            <person name="Grigoriev I.V."/>
        </authorList>
    </citation>
    <scope>NUCLEOTIDE SEQUENCE [LARGE SCALE GENOMIC DNA]</scope>
    <source>
        <strain evidence="9 10">CIRAD86</strain>
    </source>
</reference>
<dbReference type="FunFam" id="1.10.290.10:FF:000001">
    <property type="entry name" value="DNA topoisomerase"/>
    <property type="match status" value="1"/>
</dbReference>
<dbReference type="Pfam" id="PF01751">
    <property type="entry name" value="Toprim"/>
    <property type="match status" value="1"/>
</dbReference>
<dbReference type="OrthoDB" id="430051at2759"/>
<keyword evidence="3 6" id="KW-0799">Topoisomerase</keyword>
<gene>
    <name evidence="9" type="ORF">MYCFIDRAFT_193524</name>
</gene>
<dbReference type="AlphaFoldDB" id="N1QCT5"/>
<evidence type="ECO:0000256" key="1">
    <source>
        <dbReference type="ARBA" id="ARBA00000213"/>
    </source>
</evidence>
<dbReference type="GO" id="GO:0003677">
    <property type="term" value="F:DNA binding"/>
    <property type="evidence" value="ECO:0007669"/>
    <property type="project" value="UniProtKB-KW"/>
</dbReference>
<proteinExistence type="inferred from homology"/>
<dbReference type="Pfam" id="PF01131">
    <property type="entry name" value="Topoisom_bac"/>
    <property type="match status" value="1"/>
</dbReference>
<dbReference type="InterPro" id="IPR013824">
    <property type="entry name" value="Topo_IA_cen_sub1"/>
</dbReference>
<dbReference type="InterPro" id="IPR011051">
    <property type="entry name" value="RmlC_Cupin_sf"/>
</dbReference>
<evidence type="ECO:0000256" key="3">
    <source>
        <dbReference type="ARBA" id="ARBA00023029"/>
    </source>
</evidence>
<dbReference type="Gene3D" id="1.10.460.10">
    <property type="entry name" value="Topoisomerase I, domain 2"/>
    <property type="match status" value="1"/>
</dbReference>
<comment type="catalytic activity">
    <reaction evidence="1 6">
        <text>ATP-independent breakage of single-stranded DNA, followed by passage and rejoining.</text>
        <dbReference type="EC" id="5.6.2.1"/>
    </reaction>
</comment>
<evidence type="ECO:0000259" key="8">
    <source>
        <dbReference type="PROSITE" id="PS52039"/>
    </source>
</evidence>
<dbReference type="HOGENOM" id="CLU_002929_1_1_1"/>
<dbReference type="InterPro" id="IPR013825">
    <property type="entry name" value="Topo_IA_cen_sub2"/>
</dbReference>
<feature type="region of interest" description="Disordered" evidence="7">
    <location>
        <begin position="633"/>
        <end position="688"/>
    </location>
</feature>
<keyword evidence="5 6" id="KW-0413">Isomerase</keyword>
<dbReference type="RefSeq" id="XP_007922203.1">
    <property type="nucleotide sequence ID" value="XM_007924012.1"/>
</dbReference>
<dbReference type="EMBL" id="KB446555">
    <property type="protein sequence ID" value="EME89662.1"/>
    <property type="molecule type" value="Genomic_DNA"/>
</dbReference>
<dbReference type="InterPro" id="IPR003602">
    <property type="entry name" value="Topo_IA_DNA-bd_dom"/>
</dbReference>
<dbReference type="InterPro" id="IPR013826">
    <property type="entry name" value="Topo_IA_cen_sub3"/>
</dbReference>
<dbReference type="Gene3D" id="1.10.290.10">
    <property type="entry name" value="Topoisomerase I, domain 4"/>
    <property type="match status" value="1"/>
</dbReference>
<organism evidence="9 10">
    <name type="scientific">Pseudocercospora fijiensis (strain CIRAD86)</name>
    <name type="common">Black leaf streak disease fungus</name>
    <name type="synonym">Mycosphaerella fijiensis</name>
    <dbReference type="NCBI Taxonomy" id="383855"/>
    <lineage>
        <taxon>Eukaryota</taxon>
        <taxon>Fungi</taxon>
        <taxon>Dikarya</taxon>
        <taxon>Ascomycota</taxon>
        <taxon>Pezizomycotina</taxon>
        <taxon>Dothideomycetes</taxon>
        <taxon>Dothideomycetidae</taxon>
        <taxon>Mycosphaerellales</taxon>
        <taxon>Mycosphaerellaceae</taxon>
        <taxon>Pseudocercospora</taxon>
    </lineage>
</organism>
<dbReference type="Gene3D" id="3.40.50.140">
    <property type="match status" value="1"/>
</dbReference>
<dbReference type="PROSITE" id="PS52039">
    <property type="entry name" value="TOPO_IA_2"/>
    <property type="match status" value="1"/>
</dbReference>
<dbReference type="SUPFAM" id="SSF56712">
    <property type="entry name" value="Prokaryotic type I DNA topoisomerase"/>
    <property type="match status" value="1"/>
</dbReference>
<keyword evidence="10" id="KW-1185">Reference proteome</keyword>
<dbReference type="GO" id="GO:0003917">
    <property type="term" value="F:DNA topoisomerase type I (single strand cut, ATP-independent) activity"/>
    <property type="evidence" value="ECO:0007669"/>
    <property type="project" value="UniProtKB-EC"/>
</dbReference>
<name>N1QCT5_PSEFD</name>
<dbReference type="FunFam" id="3.40.50.140:FF:000003">
    <property type="entry name" value="DNA topoisomerase"/>
    <property type="match status" value="1"/>
</dbReference>
<dbReference type="InterPro" id="IPR014710">
    <property type="entry name" value="RmlC-like_jellyroll"/>
</dbReference>
<accession>N1QCT5</accession>
<sequence length="773" mass="86955">MSSSTPQHDQKLKPVLYASADSLQTSGAQTDGILRQNALVHQCPNLCATRMLAKPHTQSAIHHHGEENTIVFAHAGHGVIVFDGGKRTQELEPGDFALIPAFVEHQEVNESDESTLVYLVKWQDGSDKGAHNIPGNQYVKNYKFTFNFPDWGQCEVTMTSVLGHLMMHDFERRYKGWNSCDPGVLFEAQIETFVAEDKKPVADNIERQARGVRYLYIWTDCDREGENIGAEIRSCALKTNPGLSNGRIVRARFSNIEKQHVLNAARRPGTLDDAQANAVYARMELDLRIGASFTRKLSIGLQEMLGREPGKGSVISYGPCQFPTLGFVVERYFRVQNFVPEPFWGIKVMHEKDGVKVKFNWARQHLFNRMIVVILFERCLHARLARVTKVQTKPTSKWRPLPLTTVELQKCGSRFLRLNSQTVMNIAEGLYQRGFISYPRTETDQFDRGMNLQAIVQKQANGQAAWSQYAQHLMNGGFVQPRNGNHNDKAHPPIHPVNFAAASVLSSDERRVYEFVCRRFLACCSDDAKGSKTEISILYGSETFNASGLTVLRRNYLDVYPYDKWTSSQELPDFREGETFEPTEANIHEGQTSAPGYLTEPELIALMDANGIGTDATMAEHIATIKTREYVMTRPRGRQAGQDAVEMSSEDDEPAGGGRGRGRGRGRGGRGRGRGRGGRGGGSERTSGVEEFIPSTLGMALIQGYEQMGHEISLARPFLRKEMELKMKAVCEGRRTKMDVVQETIEQYRAVYLRSTQRFEVLRRSVQRYVLGQ</sequence>
<feature type="compositionally biased region" description="Basic residues" evidence="7">
    <location>
        <begin position="660"/>
        <end position="677"/>
    </location>
</feature>
<dbReference type="GO" id="GO:0006281">
    <property type="term" value="P:DNA repair"/>
    <property type="evidence" value="ECO:0007669"/>
    <property type="project" value="TreeGrafter"/>
</dbReference>
<evidence type="ECO:0000256" key="5">
    <source>
        <dbReference type="ARBA" id="ARBA00023235"/>
    </source>
</evidence>
<dbReference type="PANTHER" id="PTHR11390:SF21">
    <property type="entry name" value="DNA TOPOISOMERASE 3-ALPHA"/>
    <property type="match status" value="1"/>
</dbReference>
<dbReference type="PROSITE" id="PS00396">
    <property type="entry name" value="TOPO_IA_1"/>
    <property type="match status" value="1"/>
</dbReference>
<dbReference type="InterPro" id="IPR023405">
    <property type="entry name" value="Topo_IA_core_domain"/>
</dbReference>
<dbReference type="SUPFAM" id="SSF51182">
    <property type="entry name" value="RmlC-like cupins"/>
    <property type="match status" value="1"/>
</dbReference>
<comment type="similarity">
    <text evidence="2 6">Belongs to the type IA topoisomerase family.</text>
</comment>
<dbReference type="PANTHER" id="PTHR11390">
    <property type="entry name" value="PROKARYOTIC DNA TOPOISOMERASE"/>
    <property type="match status" value="1"/>
</dbReference>
<evidence type="ECO:0000256" key="7">
    <source>
        <dbReference type="SAM" id="MobiDB-lite"/>
    </source>
</evidence>
<dbReference type="GO" id="GO:0035825">
    <property type="term" value="P:homologous recombination"/>
    <property type="evidence" value="ECO:0007669"/>
    <property type="project" value="UniProtKB-ARBA"/>
</dbReference>
<dbReference type="GO" id="GO:0031422">
    <property type="term" value="C:RecQ family helicase-topoisomerase III complex"/>
    <property type="evidence" value="ECO:0007669"/>
    <property type="project" value="TreeGrafter"/>
</dbReference>
<dbReference type="InterPro" id="IPR013096">
    <property type="entry name" value="Cupin_2"/>
</dbReference>
<dbReference type="VEuPathDB" id="FungiDB:MYCFIDRAFT_193524"/>
<dbReference type="InterPro" id="IPR000380">
    <property type="entry name" value="Topo_IA"/>
</dbReference>
<dbReference type="STRING" id="383855.N1QCT5"/>
<evidence type="ECO:0000256" key="6">
    <source>
        <dbReference type="RuleBase" id="RU362092"/>
    </source>
</evidence>
<dbReference type="GO" id="GO:0005634">
    <property type="term" value="C:nucleus"/>
    <property type="evidence" value="ECO:0007669"/>
    <property type="project" value="TreeGrafter"/>
</dbReference>
<evidence type="ECO:0000313" key="10">
    <source>
        <dbReference type="Proteomes" id="UP000016932"/>
    </source>
</evidence>
<dbReference type="InterPro" id="IPR006171">
    <property type="entry name" value="TOPRIM_dom"/>
</dbReference>
<dbReference type="GeneID" id="19335333"/>
<dbReference type="InterPro" id="IPR003601">
    <property type="entry name" value="Topo_IA_2"/>
</dbReference>
<evidence type="ECO:0000256" key="2">
    <source>
        <dbReference type="ARBA" id="ARBA00009446"/>
    </source>
</evidence>
<dbReference type="Proteomes" id="UP000016932">
    <property type="component" value="Unassembled WGS sequence"/>
</dbReference>